<dbReference type="GO" id="GO:0003700">
    <property type="term" value="F:DNA-binding transcription factor activity"/>
    <property type="evidence" value="ECO:0007669"/>
    <property type="project" value="TreeGrafter"/>
</dbReference>
<dbReference type="AlphaFoldDB" id="A0A1H6X6B8"/>
<reference evidence="7" key="1">
    <citation type="submission" date="2016-10" db="EMBL/GenBank/DDBJ databases">
        <authorList>
            <person name="Varghese N."/>
        </authorList>
    </citation>
    <scope>NUCLEOTIDE SEQUENCE [LARGE SCALE GENOMIC DNA]</scope>
    <source>
        <strain evidence="7">DSM 24868</strain>
    </source>
</reference>
<evidence type="ECO:0000256" key="2">
    <source>
        <dbReference type="ARBA" id="ARBA00023125"/>
    </source>
</evidence>
<protein>
    <submittedName>
        <fullName evidence="6">Transcriptional regulator, LacI family</fullName>
    </submittedName>
</protein>
<dbReference type="Pfam" id="PF13377">
    <property type="entry name" value="Peripla_BP_3"/>
    <property type="match status" value="1"/>
</dbReference>
<dbReference type="PROSITE" id="PS50932">
    <property type="entry name" value="HTH_LACI_2"/>
    <property type="match status" value="1"/>
</dbReference>
<dbReference type="STRING" id="1043493.SAMN05421637_1268"/>
<evidence type="ECO:0000256" key="1">
    <source>
        <dbReference type="ARBA" id="ARBA00023015"/>
    </source>
</evidence>
<organism evidence="6 7">
    <name type="scientific">Demequina mangrovi</name>
    <dbReference type="NCBI Taxonomy" id="1043493"/>
    <lineage>
        <taxon>Bacteria</taxon>
        <taxon>Bacillati</taxon>
        <taxon>Actinomycetota</taxon>
        <taxon>Actinomycetes</taxon>
        <taxon>Micrococcales</taxon>
        <taxon>Demequinaceae</taxon>
        <taxon>Demequina</taxon>
    </lineage>
</organism>
<dbReference type="Pfam" id="PF00356">
    <property type="entry name" value="LacI"/>
    <property type="match status" value="1"/>
</dbReference>
<sequence length="346" mass="36487">MPAGKDPTVTAPGRTPPPTLEQVAALAGVSRATVSRVVNGSTSVSPPIAEAVRRAVQELGYVPNRAARSLVSQQSQAIALVAPEDVNRFFGDLFFAEIVKGIDARLEDSDYVLNLMIANHDPSGKTMRYLGGGAVDGAIVVSHHTSDRFLRRITESLPVVYGGRSAVAGADTYVVDVDNVAGGAIATQRLIDRGCTRIATIAGPLNMQGSIDRLTGWRQALDAAGVAAGPVVDGDFTMLGGAAAMREILDWREPVDGVFVASDLMASGAVPVLLDRGYRIPEDIAVVGFDDSAAAIATSVPLTTVRQPSRTMGWHMADVLIDVLHGNTSRERELILPLELVVRDSA</sequence>
<dbReference type="Gene3D" id="1.10.260.40">
    <property type="entry name" value="lambda repressor-like DNA-binding domains"/>
    <property type="match status" value="1"/>
</dbReference>
<keyword evidence="2" id="KW-0238">DNA-binding</keyword>
<evidence type="ECO:0000256" key="3">
    <source>
        <dbReference type="ARBA" id="ARBA00023163"/>
    </source>
</evidence>
<dbReference type="InterPro" id="IPR010982">
    <property type="entry name" value="Lambda_DNA-bd_dom_sf"/>
</dbReference>
<evidence type="ECO:0000313" key="6">
    <source>
        <dbReference type="EMBL" id="SEJ23616.1"/>
    </source>
</evidence>
<dbReference type="OrthoDB" id="4268837at2"/>
<accession>A0A1H6X6B8</accession>
<evidence type="ECO:0000259" key="5">
    <source>
        <dbReference type="PROSITE" id="PS50943"/>
    </source>
</evidence>
<keyword evidence="3" id="KW-0804">Transcription</keyword>
<dbReference type="SMART" id="SM00354">
    <property type="entry name" value="HTH_LACI"/>
    <property type="match status" value="1"/>
</dbReference>
<proteinExistence type="predicted"/>
<dbReference type="InterPro" id="IPR001387">
    <property type="entry name" value="Cro/C1-type_HTH"/>
</dbReference>
<dbReference type="SUPFAM" id="SSF53822">
    <property type="entry name" value="Periplasmic binding protein-like I"/>
    <property type="match status" value="1"/>
</dbReference>
<dbReference type="InterPro" id="IPR028082">
    <property type="entry name" value="Peripla_BP_I"/>
</dbReference>
<feature type="domain" description="HTH lacI-type" evidence="4">
    <location>
        <begin position="18"/>
        <end position="72"/>
    </location>
</feature>
<dbReference type="InterPro" id="IPR046335">
    <property type="entry name" value="LacI/GalR-like_sensor"/>
</dbReference>
<dbReference type="GO" id="GO:0000976">
    <property type="term" value="F:transcription cis-regulatory region binding"/>
    <property type="evidence" value="ECO:0007669"/>
    <property type="project" value="TreeGrafter"/>
</dbReference>
<dbReference type="eggNOG" id="COG1609">
    <property type="taxonomic scope" value="Bacteria"/>
</dbReference>
<dbReference type="EMBL" id="FNZI01000002">
    <property type="protein sequence ID" value="SEJ23616.1"/>
    <property type="molecule type" value="Genomic_DNA"/>
</dbReference>
<dbReference type="SUPFAM" id="SSF47413">
    <property type="entry name" value="lambda repressor-like DNA-binding domains"/>
    <property type="match status" value="1"/>
</dbReference>
<evidence type="ECO:0000259" key="4">
    <source>
        <dbReference type="PROSITE" id="PS50932"/>
    </source>
</evidence>
<dbReference type="Proteomes" id="UP000183315">
    <property type="component" value="Unassembled WGS sequence"/>
</dbReference>
<feature type="domain" description="HTH cro/C1-type" evidence="5">
    <location>
        <begin position="19"/>
        <end position="62"/>
    </location>
</feature>
<name>A0A1H6X6B8_9MICO</name>
<dbReference type="PANTHER" id="PTHR30146">
    <property type="entry name" value="LACI-RELATED TRANSCRIPTIONAL REPRESSOR"/>
    <property type="match status" value="1"/>
</dbReference>
<gene>
    <name evidence="6" type="ORF">SAMN05421637_1268</name>
</gene>
<keyword evidence="7" id="KW-1185">Reference proteome</keyword>
<dbReference type="CDD" id="cd06267">
    <property type="entry name" value="PBP1_LacI_sugar_binding-like"/>
    <property type="match status" value="1"/>
</dbReference>
<evidence type="ECO:0000313" key="7">
    <source>
        <dbReference type="Proteomes" id="UP000183315"/>
    </source>
</evidence>
<dbReference type="PANTHER" id="PTHR30146:SF109">
    <property type="entry name" value="HTH-TYPE TRANSCRIPTIONAL REGULATOR GALS"/>
    <property type="match status" value="1"/>
</dbReference>
<dbReference type="PROSITE" id="PS50943">
    <property type="entry name" value="HTH_CROC1"/>
    <property type="match status" value="1"/>
</dbReference>
<dbReference type="CDD" id="cd01392">
    <property type="entry name" value="HTH_LacI"/>
    <property type="match status" value="1"/>
</dbReference>
<keyword evidence="1" id="KW-0805">Transcription regulation</keyword>
<dbReference type="RefSeq" id="WP_042214037.1">
    <property type="nucleotide sequence ID" value="NZ_BBLU01000005.1"/>
</dbReference>
<dbReference type="Gene3D" id="3.40.50.2300">
    <property type="match status" value="2"/>
</dbReference>
<dbReference type="InterPro" id="IPR000843">
    <property type="entry name" value="HTH_LacI"/>
</dbReference>